<feature type="compositionally biased region" description="Low complexity" evidence="6">
    <location>
        <begin position="421"/>
        <end position="434"/>
    </location>
</feature>
<feature type="transmembrane region" description="Helical" evidence="7">
    <location>
        <begin position="148"/>
        <end position="168"/>
    </location>
</feature>
<comment type="caution">
    <text evidence="8">The sequence shown here is derived from an EMBL/GenBank/DDBJ whole genome shotgun (WGS) entry which is preliminary data.</text>
</comment>
<organism evidence="8 9">
    <name type="scientific">Nonomuraea muscovyensis</name>
    <dbReference type="NCBI Taxonomy" id="1124761"/>
    <lineage>
        <taxon>Bacteria</taxon>
        <taxon>Bacillati</taxon>
        <taxon>Actinomycetota</taxon>
        <taxon>Actinomycetes</taxon>
        <taxon>Streptosporangiales</taxon>
        <taxon>Streptosporangiaceae</taxon>
        <taxon>Nonomuraea</taxon>
    </lineage>
</organism>
<dbReference type="RefSeq" id="WP_185089279.1">
    <property type="nucleotide sequence ID" value="NZ_JACHJB010000004.1"/>
</dbReference>
<keyword evidence="9" id="KW-1185">Reference proteome</keyword>
<feature type="transmembrane region" description="Helical" evidence="7">
    <location>
        <begin position="348"/>
        <end position="367"/>
    </location>
</feature>
<keyword evidence="7" id="KW-0472">Membrane</keyword>
<evidence type="ECO:0000313" key="9">
    <source>
        <dbReference type="Proteomes" id="UP000583800"/>
    </source>
</evidence>
<dbReference type="PANTHER" id="PTHR43298:SF2">
    <property type="entry name" value="FMN_FAD EXPORTER YEEO-RELATED"/>
    <property type="match status" value="1"/>
</dbReference>
<feature type="transmembrane region" description="Helical" evidence="7">
    <location>
        <begin position="75"/>
        <end position="96"/>
    </location>
</feature>
<evidence type="ECO:0000256" key="6">
    <source>
        <dbReference type="SAM" id="MobiDB-lite"/>
    </source>
</evidence>
<evidence type="ECO:0000256" key="1">
    <source>
        <dbReference type="ARBA" id="ARBA00003408"/>
    </source>
</evidence>
<reference evidence="8 9" key="1">
    <citation type="submission" date="2020-08" db="EMBL/GenBank/DDBJ databases">
        <title>Sequencing the genomes of 1000 actinobacteria strains.</title>
        <authorList>
            <person name="Klenk H.-P."/>
        </authorList>
    </citation>
    <scope>NUCLEOTIDE SEQUENCE [LARGE SCALE GENOMIC DNA]</scope>
    <source>
        <strain evidence="8 9">DSM 45913</strain>
    </source>
</reference>
<dbReference type="EMBL" id="JACHJB010000004">
    <property type="protein sequence ID" value="MBB6351544.1"/>
    <property type="molecule type" value="Genomic_DNA"/>
</dbReference>
<evidence type="ECO:0000256" key="4">
    <source>
        <dbReference type="ARBA" id="ARBA00022448"/>
    </source>
</evidence>
<feature type="transmembrane region" description="Helical" evidence="7">
    <location>
        <begin position="309"/>
        <end position="336"/>
    </location>
</feature>
<dbReference type="PANTHER" id="PTHR43298">
    <property type="entry name" value="MULTIDRUG RESISTANCE PROTEIN NORM-RELATED"/>
    <property type="match status" value="1"/>
</dbReference>
<evidence type="ECO:0000256" key="5">
    <source>
        <dbReference type="ARBA" id="ARBA00031636"/>
    </source>
</evidence>
<evidence type="ECO:0000256" key="2">
    <source>
        <dbReference type="ARBA" id="ARBA00010199"/>
    </source>
</evidence>
<dbReference type="GO" id="GO:0005886">
    <property type="term" value="C:plasma membrane"/>
    <property type="evidence" value="ECO:0007669"/>
    <property type="project" value="TreeGrafter"/>
</dbReference>
<feature type="region of interest" description="Disordered" evidence="6">
    <location>
        <begin position="207"/>
        <end position="233"/>
    </location>
</feature>
<accession>A0A7X0F2N9</accession>
<dbReference type="InterPro" id="IPR002528">
    <property type="entry name" value="MATE_fam"/>
</dbReference>
<proteinExistence type="inferred from homology"/>
<comment type="function">
    <text evidence="1">Multidrug efflux pump.</text>
</comment>
<keyword evidence="7" id="KW-0812">Transmembrane</keyword>
<comment type="similarity">
    <text evidence="2">Belongs to the multi antimicrobial extrusion (MATE) (TC 2.A.66.1) family.</text>
</comment>
<dbReference type="InterPro" id="IPR050222">
    <property type="entry name" value="MATE_MdtK"/>
</dbReference>
<name>A0A7X0F2N9_9ACTN</name>
<dbReference type="Pfam" id="PF01554">
    <property type="entry name" value="MatE"/>
    <property type="match status" value="2"/>
</dbReference>
<sequence>MIRLALPVYVELVTAVVAVGLIDLLWVSGLGEAAIAAVTVATTAEYLAYGLFLAVPTGLTVLVGRRDGREPLGPVVRAGWKLWAVLSVAITVPAVLLREPLAALFSAEWRLTAEFFLISLGGLPVYFAQTVADGVLKGRGDTRRPMRHALVCNALVVALDPLFIHGLGLGVQGAALATVAARAVTLAITLVALSRALSQALSRAPSQALPRVPSPVPSRTAGASPKAGPGGAGLAREVVRTGLPMSGDFLARSAVGLALVDLVAGFGTAELAGYGIGQKIMLAGVMVFYALRQAALIRTARGEATGSPLWLGLGAGAAVAAVLNAVAVPVTALFAADPAPAVGFLRWMALYLVPFGGLIAVGGVLQASGRGGRLLAATLAGFAVQLPLAYALSGWLGVTGVWLSMAAGACVSLAGALVPRGSGPGSARGRAPRSTRTAAGPPSGR</sequence>
<dbReference type="GO" id="GO:0015297">
    <property type="term" value="F:antiporter activity"/>
    <property type="evidence" value="ECO:0007669"/>
    <property type="project" value="InterPro"/>
</dbReference>
<feature type="region of interest" description="Disordered" evidence="6">
    <location>
        <begin position="421"/>
        <end position="445"/>
    </location>
</feature>
<feature type="transmembrane region" description="Helical" evidence="7">
    <location>
        <begin position="174"/>
        <end position="193"/>
    </location>
</feature>
<gene>
    <name evidence="8" type="ORF">FHU36_008127</name>
</gene>
<protein>
    <recommendedName>
        <fullName evidence="3">Probable multidrug resistance protein NorM</fullName>
    </recommendedName>
    <alternativeName>
        <fullName evidence="5">Multidrug-efflux transporter</fullName>
    </alternativeName>
</protein>
<dbReference type="AlphaFoldDB" id="A0A7X0F2N9"/>
<feature type="transmembrane region" description="Helical" evidence="7">
    <location>
        <begin position="399"/>
        <end position="418"/>
    </location>
</feature>
<feature type="transmembrane region" description="Helical" evidence="7">
    <location>
        <begin position="116"/>
        <end position="136"/>
    </location>
</feature>
<evidence type="ECO:0000256" key="3">
    <source>
        <dbReference type="ARBA" id="ARBA00020268"/>
    </source>
</evidence>
<feature type="transmembrane region" description="Helical" evidence="7">
    <location>
        <begin position="374"/>
        <end position="393"/>
    </location>
</feature>
<feature type="transmembrane region" description="Helical" evidence="7">
    <location>
        <begin position="46"/>
        <end position="63"/>
    </location>
</feature>
<feature type="transmembrane region" description="Helical" evidence="7">
    <location>
        <begin position="12"/>
        <end position="40"/>
    </location>
</feature>
<evidence type="ECO:0000256" key="7">
    <source>
        <dbReference type="SAM" id="Phobius"/>
    </source>
</evidence>
<dbReference type="Proteomes" id="UP000583800">
    <property type="component" value="Unassembled WGS sequence"/>
</dbReference>
<evidence type="ECO:0000313" key="8">
    <source>
        <dbReference type="EMBL" id="MBB6351544.1"/>
    </source>
</evidence>
<keyword evidence="7" id="KW-1133">Transmembrane helix</keyword>
<keyword evidence="4" id="KW-0813">Transport</keyword>
<dbReference type="GO" id="GO:0042910">
    <property type="term" value="F:xenobiotic transmembrane transporter activity"/>
    <property type="evidence" value="ECO:0007669"/>
    <property type="project" value="InterPro"/>
</dbReference>